<name>A0A2N1MP80_9GLOM</name>
<keyword evidence="1" id="KW-0472">Membrane</keyword>
<dbReference type="Proteomes" id="UP000233469">
    <property type="component" value="Unassembled WGS sequence"/>
</dbReference>
<dbReference type="VEuPathDB" id="FungiDB:RhiirA1_394859"/>
<comment type="caution">
    <text evidence="2">The sequence shown here is derived from an EMBL/GenBank/DDBJ whole genome shotgun (WGS) entry which is preliminary data.</text>
</comment>
<reference evidence="2 3" key="2">
    <citation type="submission" date="2017-10" db="EMBL/GenBank/DDBJ databases">
        <title>Extensive intraspecific genome diversity in a model arbuscular mycorrhizal fungus.</title>
        <authorList>
            <person name="Chen E.C.H."/>
            <person name="Morin E."/>
            <person name="Baudet D."/>
            <person name="Noel J."/>
            <person name="Ndikumana S."/>
            <person name="Charron P."/>
            <person name="St-Onge C."/>
            <person name="Giorgi J."/>
            <person name="Grigoriev I.V."/>
            <person name="Roux C."/>
            <person name="Martin F.M."/>
            <person name="Corradi N."/>
        </authorList>
    </citation>
    <scope>NUCLEOTIDE SEQUENCE [LARGE SCALE GENOMIC DNA]</scope>
    <source>
        <strain evidence="2 3">C2</strain>
    </source>
</reference>
<dbReference type="VEuPathDB" id="FungiDB:RhiirA1_454530"/>
<protein>
    <submittedName>
        <fullName evidence="2">Uncharacterized protein</fullName>
    </submittedName>
</protein>
<dbReference type="VEuPathDB" id="FungiDB:FUN_013896"/>
<dbReference type="VEuPathDB" id="FungiDB:RhiirFUN_017184"/>
<feature type="transmembrane region" description="Helical" evidence="1">
    <location>
        <begin position="20"/>
        <end position="41"/>
    </location>
</feature>
<dbReference type="AlphaFoldDB" id="A0A2N1MP80"/>
<keyword evidence="1" id="KW-1133">Transmembrane helix</keyword>
<proteinExistence type="predicted"/>
<keyword evidence="1" id="KW-0812">Transmembrane</keyword>
<reference evidence="2 3" key="1">
    <citation type="submission" date="2016-04" db="EMBL/GenBank/DDBJ databases">
        <title>Genome analyses suggest a sexual origin of heterokaryosis in a supposedly ancient asexual fungus.</title>
        <authorList>
            <person name="Ropars J."/>
            <person name="Sedzielewska K."/>
            <person name="Noel J."/>
            <person name="Charron P."/>
            <person name="Farinelli L."/>
            <person name="Marton T."/>
            <person name="Kruger M."/>
            <person name="Pelin A."/>
            <person name="Brachmann A."/>
            <person name="Corradi N."/>
        </authorList>
    </citation>
    <scope>NUCLEOTIDE SEQUENCE [LARGE SCALE GENOMIC DNA]</scope>
    <source>
        <strain evidence="2 3">C2</strain>
    </source>
</reference>
<evidence type="ECO:0000256" key="1">
    <source>
        <dbReference type="SAM" id="Phobius"/>
    </source>
</evidence>
<sequence>MSFKLPFYTSCLDLFENGFFLANIVGHAFGSVGNAIVFLIYESWNPKKFIDNDNISNLENNYIINEVKIDNDNINIEVNIESSRLNLDFDKILKNVRKLVTSGIQTRQNGNRMILWGSELDALIKILKPKTKNHNKVLSLKRNLEGRRASRHRASATCIICYEVLKNVEILMSIVSVLHPTRWHREEERPDRASATCTFAMRKKLKSEKNNGKEEESKKKRKAVEEYSVRRKIDASDNVKAKDIELWRVNDPFEEFKENSILLNNIEVKEKLFPTVKISSVFDDDIPELKIHFIVKVPANIEGYILPELESNDIISKKKDENVKEICKMPCPSTSANPVFEEKAVPILWEYKNEIGTGGKDPSIQGICGYAKYWAQSQTKKIRNSSCCPSIILAIAGPWICVLGAVYP</sequence>
<organism evidence="2 3">
    <name type="scientific">Rhizophagus irregularis</name>
    <dbReference type="NCBI Taxonomy" id="588596"/>
    <lineage>
        <taxon>Eukaryota</taxon>
        <taxon>Fungi</taxon>
        <taxon>Fungi incertae sedis</taxon>
        <taxon>Mucoromycota</taxon>
        <taxon>Glomeromycotina</taxon>
        <taxon>Glomeromycetes</taxon>
        <taxon>Glomerales</taxon>
        <taxon>Glomeraceae</taxon>
        <taxon>Rhizophagus</taxon>
    </lineage>
</organism>
<feature type="transmembrane region" description="Helical" evidence="1">
    <location>
        <begin position="387"/>
        <end position="407"/>
    </location>
</feature>
<accession>A0A2N1MP80</accession>
<evidence type="ECO:0000313" key="2">
    <source>
        <dbReference type="EMBL" id="PKK63432.1"/>
    </source>
</evidence>
<gene>
    <name evidence="2" type="ORF">RhiirC2_855014</name>
</gene>
<evidence type="ECO:0000313" key="3">
    <source>
        <dbReference type="Proteomes" id="UP000233469"/>
    </source>
</evidence>
<dbReference type="EMBL" id="LLXL01001656">
    <property type="protein sequence ID" value="PKK63432.1"/>
    <property type="molecule type" value="Genomic_DNA"/>
</dbReference>